<proteinExistence type="predicted"/>
<evidence type="ECO:0000313" key="1">
    <source>
        <dbReference type="EMBL" id="KKK97625.1"/>
    </source>
</evidence>
<accession>A0A0F9AH47</accession>
<comment type="caution">
    <text evidence="1">The sequence shown here is derived from an EMBL/GenBank/DDBJ whole genome shotgun (WGS) entry which is preliminary data.</text>
</comment>
<organism evidence="1">
    <name type="scientific">marine sediment metagenome</name>
    <dbReference type="NCBI Taxonomy" id="412755"/>
    <lineage>
        <taxon>unclassified sequences</taxon>
        <taxon>metagenomes</taxon>
        <taxon>ecological metagenomes</taxon>
    </lineage>
</organism>
<protein>
    <submittedName>
        <fullName evidence="1">Uncharacterized protein</fullName>
    </submittedName>
</protein>
<dbReference type="AlphaFoldDB" id="A0A0F9AH47"/>
<name>A0A0F9AH47_9ZZZZ</name>
<gene>
    <name evidence="1" type="ORF">LCGC14_2650870</name>
</gene>
<sequence>MKLEKAIELIQKDIDDPSVDWDTRLGYAYKLSFEALRRVGDMRKSPCTTADEILPGETE</sequence>
<dbReference type="EMBL" id="LAZR01045968">
    <property type="protein sequence ID" value="KKK97625.1"/>
    <property type="molecule type" value="Genomic_DNA"/>
</dbReference>
<reference evidence="1" key="1">
    <citation type="journal article" date="2015" name="Nature">
        <title>Complex archaea that bridge the gap between prokaryotes and eukaryotes.</title>
        <authorList>
            <person name="Spang A."/>
            <person name="Saw J.H."/>
            <person name="Jorgensen S.L."/>
            <person name="Zaremba-Niedzwiedzka K."/>
            <person name="Martijn J."/>
            <person name="Lind A.E."/>
            <person name="van Eijk R."/>
            <person name="Schleper C."/>
            <person name="Guy L."/>
            <person name="Ettema T.J."/>
        </authorList>
    </citation>
    <scope>NUCLEOTIDE SEQUENCE</scope>
</reference>